<dbReference type="BioGRID-ORCS" id="32909">
    <property type="hits" value="0 hits in 1 CRISPR screen"/>
</dbReference>
<dbReference type="Proteomes" id="UP000000803">
    <property type="component" value="Chromosome X"/>
</dbReference>
<dbReference type="VEuPathDB" id="VectorBase:FBgn0030997"/>
<dbReference type="AGR" id="FB:FBgn0030997"/>
<gene>
    <name evidence="1" type="primary">Dmel\CG7990</name>
    <name evidence="1 2" type="ORF">CG7990</name>
    <name evidence="1" type="ORF">Dmel_CG7990</name>
</gene>
<dbReference type="OrthoDB" id="68581at2759"/>
<reference evidence="1 3" key="4">
    <citation type="journal article" date="2002" name="Genome Biol.">
        <title>The transposable elements of the Drosophila melanogaster euchromatin: a genomics perspective.</title>
        <authorList>
            <person name="Kaminker J.S."/>
            <person name="Bergman C.M."/>
            <person name="Kronmiller B."/>
            <person name="Carlson J."/>
            <person name="Svirskas R."/>
            <person name="Patel S."/>
            <person name="Frise E."/>
            <person name="Wheeler D.A."/>
            <person name="Lewis S.E."/>
            <person name="Rubin G.M."/>
            <person name="Ashburner M."/>
            <person name="Celniker S.E."/>
        </authorList>
    </citation>
    <scope>NUCLEOTIDE SEQUENCE [LARGE SCALE GENOMIC DNA]</scope>
    <source>
        <strain evidence="3">Berkeley</strain>
    </source>
</reference>
<dbReference type="GeneID" id="32909"/>
<reference evidence="1 3" key="6">
    <citation type="journal article" date="2005" name="PLoS Comput. Biol.">
        <title>Combined evidence annotation of transposable elements in genome sequences.</title>
        <authorList>
            <person name="Quesneville H."/>
            <person name="Bergman C.M."/>
            <person name="Andrieu O."/>
            <person name="Autard D."/>
            <person name="Nouaud D."/>
            <person name="Ashburner M."/>
            <person name="Anxolabehere D."/>
        </authorList>
    </citation>
    <scope>NUCLEOTIDE SEQUENCE [LARGE SCALE GENOMIC DNA]</scope>
    <source>
        <strain evidence="3">Berkeley</strain>
    </source>
</reference>
<evidence type="ECO:0000313" key="2">
    <source>
        <dbReference type="FlyBase" id="FBgn0030997"/>
    </source>
</evidence>
<dbReference type="HOGENOM" id="CLU_3052528_0_0_1"/>
<reference evidence="1 3" key="8">
    <citation type="journal article" date="2007" name="Science">
        <title>Sequence finishing and mapping of Drosophila melanogaster heterochromatin.</title>
        <authorList>
            <person name="Hoskins R.A."/>
            <person name="Carlson J.W."/>
            <person name="Kennedy C."/>
            <person name="Acevedo D."/>
            <person name="Evans-Holm M."/>
            <person name="Frise E."/>
            <person name="Wan K.H."/>
            <person name="Park S."/>
            <person name="Mendez-Lago M."/>
            <person name="Rossi F."/>
            <person name="Villasante A."/>
            <person name="Dimitri P."/>
            <person name="Karpen G.H."/>
            <person name="Celniker S.E."/>
        </authorList>
    </citation>
    <scope>NUCLEOTIDE SEQUENCE [LARGE SCALE GENOMIC DNA]</scope>
    <source>
        <strain evidence="3">Berkeley</strain>
    </source>
</reference>
<evidence type="ECO:0000313" key="3">
    <source>
        <dbReference type="Proteomes" id="UP000000803"/>
    </source>
</evidence>
<keyword evidence="3" id="KW-1185">Reference proteome</keyword>
<protein>
    <submittedName>
        <fullName evidence="1">Uncharacterized protein, isoform C</fullName>
    </submittedName>
</protein>
<reference evidence="1 3" key="3">
    <citation type="journal article" date="2002" name="Genome Biol.">
        <title>Annotation of the Drosophila melanogaster euchromatic genome: a systematic review.</title>
        <authorList>
            <person name="Misra S."/>
            <person name="Crosby M.A."/>
            <person name="Mungall C.J."/>
            <person name="Matthews B.B."/>
            <person name="Campbell K.S."/>
            <person name="Hradecky P."/>
            <person name="Huang Y."/>
            <person name="Kaminker J.S."/>
            <person name="Millburn G.H."/>
            <person name="Prochnik S.E."/>
            <person name="Smith C.D."/>
            <person name="Tupy J.L."/>
            <person name="Whitfied E.J."/>
            <person name="Bayraktaroglu L."/>
            <person name="Berman B.P."/>
            <person name="Bettencourt B.R."/>
            <person name="Celniker S.E."/>
            <person name="de Grey A.D."/>
            <person name="Drysdale R.A."/>
            <person name="Harris N.L."/>
            <person name="Richter J."/>
            <person name="Russo S."/>
            <person name="Schroeder A.J."/>
            <person name="Shu S.Q."/>
            <person name="Stapleton M."/>
            <person name="Yamada C."/>
            <person name="Ashburner M."/>
            <person name="Gelbart W.M."/>
            <person name="Rubin G.M."/>
            <person name="Lewis S.E."/>
        </authorList>
    </citation>
    <scope>GENOME REANNOTATION</scope>
    <source>
        <strain evidence="3">Berkeley</strain>
    </source>
</reference>
<reference evidence="1 3" key="10">
    <citation type="journal article" date="2015" name="G3 (Bethesda)">
        <title>Gene Model Annotations for Drosophila melanogaster: The Rule-Benders.</title>
        <authorList>
            <consortium name="FlyBase Consortium"/>
            <person name="Crosby M.A."/>
            <person name="Gramates L.S."/>
            <person name="Dos Santos G."/>
            <person name="Matthews B.B."/>
            <person name="St Pierre S.E."/>
            <person name="Zhou P."/>
            <person name="Schroeder A.J."/>
            <person name="Falls K."/>
            <person name="Emmert D.B."/>
            <person name="Russo S.M."/>
            <person name="Gelbart W.M."/>
            <person name="null"/>
        </authorList>
    </citation>
    <scope>NUCLEOTIDE SEQUENCE [LARGE SCALE GENOMIC DNA]</scope>
    <source>
        <strain evidence="3">Berkeley</strain>
    </source>
</reference>
<name>M9NHA4_DROME</name>
<reference evidence="1 3" key="2">
    <citation type="journal article" date="2002" name="Genome Biol.">
        <title>Finishing a whole-genome shotgun: release 3 of the Drosophila melanogaster euchromatic genome sequence.</title>
        <authorList>
            <person name="Celniker S.E."/>
            <person name="Wheeler D.A."/>
            <person name="Kronmiller B."/>
            <person name="Carlson J.W."/>
            <person name="Halpern A."/>
            <person name="Patel S."/>
            <person name="Adams M."/>
            <person name="Champe M."/>
            <person name="Dugan S.P."/>
            <person name="Frise E."/>
            <person name="Hodgson A."/>
            <person name="George R.A."/>
            <person name="Hoskins R.A."/>
            <person name="Laverty T."/>
            <person name="Muzny D.M."/>
            <person name="Nelson C.R."/>
            <person name="Pacleb J.M."/>
            <person name="Park S."/>
            <person name="Pfeiffer B.D."/>
            <person name="Richards S."/>
            <person name="Sodergren E.J."/>
            <person name="Svirskas R."/>
            <person name="Tabor P.E."/>
            <person name="Wan K."/>
            <person name="Stapleton M."/>
            <person name="Sutton G.G."/>
            <person name="Venter C."/>
            <person name="Weinstock G."/>
            <person name="Scherer S.E."/>
            <person name="Myers E.W."/>
            <person name="Gibbs R.A."/>
            <person name="Rubin G.M."/>
        </authorList>
    </citation>
    <scope>NUCLEOTIDE SEQUENCE [LARGE SCALE GENOMIC DNA]</scope>
    <source>
        <strain evidence="3">Berkeley</strain>
    </source>
</reference>
<dbReference type="RefSeq" id="NP_001245744.1">
    <property type="nucleotide sequence ID" value="NM_001258815.2"/>
</dbReference>
<dbReference type="EMBL" id="AE014298">
    <property type="protein sequence ID" value="AFH07457.1"/>
    <property type="molecule type" value="Genomic_DNA"/>
</dbReference>
<sequence length="54" mass="5002">MQQSTGAATSSAADSGMGATDLVSRCVGDGGGGGGNSCSGGSSDPAARFIVVVH</sequence>
<dbReference type="Bgee" id="FBgn0030997">
    <property type="expression patterns" value="Expressed in distal medullary amacrine neuron Dm11 in insect head and 179 other cell types or tissues"/>
</dbReference>
<proteinExistence type="predicted"/>
<dbReference type="DNASU" id="32909"/>
<reference evidence="1 3" key="1">
    <citation type="journal article" date="2000" name="Science">
        <title>The genome sequence of Drosophila melanogaster.</title>
        <authorList>
            <person name="Adams M.D."/>
            <person name="Celniker S.E."/>
            <person name="Holt R.A."/>
            <person name="Evans C.A."/>
            <person name="Gocayne J.D."/>
            <person name="Amanatides P.G."/>
            <person name="Scherer S.E."/>
            <person name="Li P.W."/>
            <person name="Hoskins R.A."/>
            <person name="Galle R.F."/>
            <person name="George R.A."/>
            <person name="Lewis S.E."/>
            <person name="Richards S."/>
            <person name="Ashburner M."/>
            <person name="Henderson S.N."/>
            <person name="Sutton G.G."/>
            <person name="Wortman J.R."/>
            <person name="Yandell M.D."/>
            <person name="Zhang Q."/>
            <person name="Chen L.X."/>
            <person name="Brandon R.C."/>
            <person name="Rogers Y.H."/>
            <person name="Blazej R.G."/>
            <person name="Champe M."/>
            <person name="Pfeiffer B.D."/>
            <person name="Wan K.H."/>
            <person name="Doyle C."/>
            <person name="Baxter E.G."/>
            <person name="Helt G."/>
            <person name="Nelson C.R."/>
            <person name="Gabor G.L."/>
            <person name="Abril J.F."/>
            <person name="Agbayani A."/>
            <person name="An H.J."/>
            <person name="Andrews-Pfannkoch C."/>
            <person name="Baldwin D."/>
            <person name="Ballew R.M."/>
            <person name="Basu A."/>
            <person name="Baxendale J."/>
            <person name="Bayraktaroglu L."/>
            <person name="Beasley E.M."/>
            <person name="Beeson K.Y."/>
            <person name="Benos P.V."/>
            <person name="Berman B.P."/>
            <person name="Bhandari D."/>
            <person name="Bolshakov S."/>
            <person name="Borkova D."/>
            <person name="Botchan M.R."/>
            <person name="Bouck J."/>
            <person name="Brokstein P."/>
            <person name="Brottier P."/>
            <person name="Burtis K.C."/>
            <person name="Busam D.A."/>
            <person name="Butler H."/>
            <person name="Cadieu E."/>
            <person name="Center A."/>
            <person name="Chandra I."/>
            <person name="Cherry J.M."/>
            <person name="Cawley S."/>
            <person name="Dahlke C."/>
            <person name="Davenport L.B."/>
            <person name="Davies P."/>
            <person name="de Pablos B."/>
            <person name="Delcher A."/>
            <person name="Deng Z."/>
            <person name="Mays A.D."/>
            <person name="Dew I."/>
            <person name="Dietz S.M."/>
            <person name="Dodson K."/>
            <person name="Doup L.E."/>
            <person name="Downes M."/>
            <person name="Dugan-Rocha S."/>
            <person name="Dunkov B.C."/>
            <person name="Dunn P."/>
            <person name="Durbin K.J."/>
            <person name="Evangelista C.C."/>
            <person name="Ferraz C."/>
            <person name="Ferriera S."/>
            <person name="Fleischmann W."/>
            <person name="Fosler C."/>
            <person name="Gabrielian A.E."/>
            <person name="Garg N.S."/>
            <person name="Gelbart W.M."/>
            <person name="Glasser K."/>
            <person name="Glodek A."/>
            <person name="Gong F."/>
            <person name="Gorrell J.H."/>
            <person name="Gu Z."/>
            <person name="Guan P."/>
            <person name="Harris M."/>
            <person name="Harris N.L."/>
            <person name="Harvey D."/>
            <person name="Heiman T.J."/>
            <person name="Hernandez J.R."/>
            <person name="Houck J."/>
            <person name="Hostin D."/>
            <person name="Houston K.A."/>
            <person name="Howland T.J."/>
            <person name="Wei M.H."/>
            <person name="Ibegwam C."/>
            <person name="Jalali M."/>
            <person name="Kalush F."/>
            <person name="Karpen G.H."/>
            <person name="Ke Z."/>
            <person name="Kennison J.A."/>
            <person name="Ketchum K.A."/>
            <person name="Kimmel B.E."/>
            <person name="Kodira C.D."/>
            <person name="Kraft C."/>
            <person name="Kravitz S."/>
            <person name="Kulp D."/>
            <person name="Lai Z."/>
            <person name="Lasko P."/>
            <person name="Lei Y."/>
            <person name="Levitsky A.A."/>
            <person name="Li J."/>
            <person name="Li Z."/>
            <person name="Liang Y."/>
            <person name="Lin X."/>
            <person name="Liu X."/>
            <person name="Mattei B."/>
            <person name="McIntosh T.C."/>
            <person name="McLeod M.P."/>
            <person name="McPherson D."/>
            <person name="Merkulov G."/>
            <person name="Milshina N.V."/>
            <person name="Mobarry C."/>
            <person name="Morris J."/>
            <person name="Moshrefi A."/>
            <person name="Mount S.M."/>
            <person name="Moy M."/>
            <person name="Murphy B."/>
            <person name="Murphy L."/>
            <person name="Muzny D.M."/>
            <person name="Nelson D.L."/>
            <person name="Nelson D.R."/>
            <person name="Nelson K.A."/>
            <person name="Nixon K."/>
            <person name="Nusskern D.R."/>
            <person name="Pacleb J.M."/>
            <person name="Palazzolo M."/>
            <person name="Pittman G.S."/>
            <person name="Pan S."/>
            <person name="Pollard J."/>
            <person name="Puri V."/>
            <person name="Reese M.G."/>
            <person name="Reinert K."/>
            <person name="Remington K."/>
            <person name="Saunders R.D."/>
            <person name="Scheeler F."/>
            <person name="Shen H."/>
            <person name="Shue B.C."/>
            <person name="Siden-Kiamos I."/>
            <person name="Simpson M."/>
            <person name="Skupski M.P."/>
            <person name="Smith T."/>
            <person name="Spier E."/>
            <person name="Spradling A.C."/>
            <person name="Stapleton M."/>
            <person name="Strong R."/>
            <person name="Sun E."/>
            <person name="Svirskas R."/>
            <person name="Tector C."/>
            <person name="Turner R."/>
            <person name="Venter E."/>
            <person name="Wang A.H."/>
            <person name="Wang X."/>
            <person name="Wang Z.Y."/>
            <person name="Wassarman D.A."/>
            <person name="Weinstock G.M."/>
            <person name="Weissenbach J."/>
            <person name="Williams S.M."/>
            <person name="WoodageT"/>
            <person name="Worley K.C."/>
            <person name="Wu D."/>
            <person name="Yang S."/>
            <person name="Yao Q.A."/>
            <person name="Ye J."/>
            <person name="Yeh R.F."/>
            <person name="Zaveri J.S."/>
            <person name="Zhan M."/>
            <person name="Zhang G."/>
            <person name="Zhao Q."/>
            <person name="Zheng L."/>
            <person name="Zheng X.H."/>
            <person name="Zhong F.N."/>
            <person name="Zhong W."/>
            <person name="Zhou X."/>
            <person name="Zhu S."/>
            <person name="Zhu X."/>
            <person name="Smith H.O."/>
            <person name="Gibbs R.A."/>
            <person name="Myers E.W."/>
            <person name="Rubin G.M."/>
            <person name="Venter J.C."/>
        </authorList>
    </citation>
    <scope>NUCLEOTIDE SEQUENCE [LARGE SCALE GENOMIC DNA]</scope>
    <source>
        <strain evidence="3">Berkeley</strain>
    </source>
</reference>
<reference evidence="1 3" key="9">
    <citation type="journal article" date="2015" name="G3 (Bethesda)">
        <title>Gene Model Annotations for Drosophila melanogaster: Impact of High-Throughput Data.</title>
        <authorList>
            <consortium name="FlyBase Consortium"/>
            <person name="Matthews B.B."/>
            <person name="Dos Santos G."/>
            <person name="Crosby M.A."/>
            <person name="Emmert D.B."/>
            <person name="St Pierre S.E."/>
            <person name="Gramates L.S."/>
            <person name="Zhou P."/>
            <person name="Schroeder A.J."/>
            <person name="Falls K."/>
            <person name="Strelets V."/>
            <person name="Russo S.M."/>
            <person name="Gelbart W.M."/>
            <person name="null"/>
        </authorList>
    </citation>
    <scope>NUCLEOTIDE SEQUENCE [LARGE SCALE GENOMIC DNA]</scope>
    <source>
        <strain evidence="3">Berkeley</strain>
    </source>
</reference>
<reference evidence="1 3" key="7">
    <citation type="journal article" date="2007" name="Science">
        <title>The Release 5.1 annotation of Drosophila melanogaster heterochromatin.</title>
        <authorList>
            <person name="Smith C.D."/>
            <person name="Shu S."/>
            <person name="Mungall C.J."/>
            <person name="Karpen G.H."/>
        </authorList>
    </citation>
    <scope>NUCLEOTIDE SEQUENCE [LARGE SCALE GENOMIC DNA]</scope>
    <source>
        <strain evidence="3">Berkeley</strain>
    </source>
</reference>
<reference evidence="1 3" key="11">
    <citation type="journal article" date="2015" name="Genome Res.">
        <title>The Release 6 reference sequence of the Drosophila melanogaster genome.</title>
        <authorList>
            <person name="Hoskins R.A."/>
            <person name="Carlson J.W."/>
            <person name="Wan K.H."/>
            <person name="Park S."/>
            <person name="Mendez I."/>
            <person name="Galle S.E."/>
            <person name="Booth B.W."/>
            <person name="Pfeiffer B.D."/>
            <person name="George R.A."/>
            <person name="Svirskas R."/>
            <person name="Krzywinski M."/>
            <person name="Schein J."/>
            <person name="Accardo M.C."/>
            <person name="Damia E."/>
            <person name="Messina G."/>
            <person name="Mendez-Lago M."/>
            <person name="de Pablos B."/>
            <person name="Demakova O.V."/>
            <person name="Andreyeva E.N."/>
            <person name="Boldyreva L.V."/>
            <person name="Marra M."/>
            <person name="Carvalho A.B."/>
            <person name="Dimitri P."/>
            <person name="Villasante A."/>
            <person name="Zhimulev I.F."/>
            <person name="Rubin G.M."/>
            <person name="Karpen G.H."/>
            <person name="Celniker S.E."/>
        </authorList>
    </citation>
    <scope>NUCLEOTIDE SEQUENCE [LARGE SCALE GENOMIC DNA]</scope>
    <source>
        <strain evidence="3">Berkeley</strain>
    </source>
</reference>
<dbReference type="ExpressionAtlas" id="M9NHA4">
    <property type="expression patterns" value="baseline and differential"/>
</dbReference>
<reference evidence="1 3" key="5">
    <citation type="journal article" date="2002" name="Genome Biol.">
        <title>Heterochromatic sequences in a Drosophila whole-genome shotgun assembly.</title>
        <authorList>
            <person name="Hoskins R.A."/>
            <person name="Smith C.D."/>
            <person name="Carlson J.W."/>
            <person name="Carvalho A.B."/>
            <person name="Halpern A."/>
            <person name="Kaminker J.S."/>
            <person name="Kennedy C."/>
            <person name="Mungall C.J."/>
            <person name="Sullivan B.A."/>
            <person name="Sutton G.G."/>
            <person name="Yasuhara J.C."/>
            <person name="Wakimoto B.T."/>
            <person name="Myers E.W."/>
            <person name="Celniker S.E."/>
            <person name="Rubin G.M."/>
            <person name="Karpen G.H."/>
        </authorList>
    </citation>
    <scope>NUCLEOTIDE SEQUENCE [LARGE SCALE GENOMIC DNA]</scope>
    <source>
        <strain evidence="3">Berkeley</strain>
    </source>
</reference>
<evidence type="ECO:0000313" key="1">
    <source>
        <dbReference type="EMBL" id="AFH07457.1"/>
    </source>
</evidence>
<dbReference type="AlphaFoldDB" id="M9NHA4"/>
<accession>M9NHA4</accession>
<organism evidence="1 3">
    <name type="scientific">Drosophila melanogaster</name>
    <name type="common">Fruit fly</name>
    <dbReference type="NCBI Taxonomy" id="7227"/>
    <lineage>
        <taxon>Eukaryota</taxon>
        <taxon>Metazoa</taxon>
        <taxon>Ecdysozoa</taxon>
        <taxon>Arthropoda</taxon>
        <taxon>Hexapoda</taxon>
        <taxon>Insecta</taxon>
        <taxon>Pterygota</taxon>
        <taxon>Neoptera</taxon>
        <taxon>Endopterygota</taxon>
        <taxon>Diptera</taxon>
        <taxon>Brachycera</taxon>
        <taxon>Muscomorpha</taxon>
        <taxon>Ephydroidea</taxon>
        <taxon>Drosophilidae</taxon>
        <taxon>Drosophila</taxon>
        <taxon>Sophophora</taxon>
    </lineage>
</organism>
<dbReference type="FlyBase" id="FBgn0030997">
    <property type="gene designation" value="CG7990"/>
</dbReference>